<keyword evidence="1" id="KW-0812">Transmembrane</keyword>
<feature type="transmembrane region" description="Helical" evidence="1">
    <location>
        <begin position="191"/>
        <end position="211"/>
    </location>
</feature>
<feature type="transmembrane region" description="Helical" evidence="1">
    <location>
        <begin position="80"/>
        <end position="99"/>
    </location>
</feature>
<name>A0ABD1CB20_CULPP</name>
<keyword evidence="1" id="KW-1133">Transmembrane helix</keyword>
<dbReference type="EMBL" id="JBEHCU010014253">
    <property type="protein sequence ID" value="KAL1373553.1"/>
    <property type="molecule type" value="Genomic_DNA"/>
</dbReference>
<protein>
    <recommendedName>
        <fullName evidence="4">Odorant receptor</fullName>
    </recommendedName>
</protein>
<feature type="transmembrane region" description="Helical" evidence="1">
    <location>
        <begin position="217"/>
        <end position="236"/>
    </location>
</feature>
<reference evidence="2 3" key="1">
    <citation type="submission" date="2024-05" db="EMBL/GenBank/DDBJ databases">
        <title>Culex pipiens pipiens assembly and annotation.</title>
        <authorList>
            <person name="Alout H."/>
            <person name="Durand T."/>
        </authorList>
    </citation>
    <scope>NUCLEOTIDE SEQUENCE [LARGE SCALE GENOMIC DNA]</scope>
    <source>
        <strain evidence="2">HA-2024</strain>
        <tissue evidence="2">Whole body</tissue>
    </source>
</reference>
<organism evidence="2 3">
    <name type="scientific">Culex pipiens pipiens</name>
    <name type="common">Northern house mosquito</name>
    <dbReference type="NCBI Taxonomy" id="38569"/>
    <lineage>
        <taxon>Eukaryota</taxon>
        <taxon>Metazoa</taxon>
        <taxon>Ecdysozoa</taxon>
        <taxon>Arthropoda</taxon>
        <taxon>Hexapoda</taxon>
        <taxon>Insecta</taxon>
        <taxon>Pterygota</taxon>
        <taxon>Neoptera</taxon>
        <taxon>Endopterygota</taxon>
        <taxon>Diptera</taxon>
        <taxon>Nematocera</taxon>
        <taxon>Culicoidea</taxon>
        <taxon>Culicidae</taxon>
        <taxon>Culicinae</taxon>
        <taxon>Culicini</taxon>
        <taxon>Culex</taxon>
        <taxon>Culex</taxon>
    </lineage>
</organism>
<accession>A0ABD1CB20</accession>
<dbReference type="Proteomes" id="UP001562425">
    <property type="component" value="Unassembled WGS sequence"/>
</dbReference>
<dbReference type="AlphaFoldDB" id="A0ABD1CB20"/>
<feature type="transmembrane region" description="Helical" evidence="1">
    <location>
        <begin position="47"/>
        <end position="68"/>
    </location>
</feature>
<sequence length="371" mass="43408">MAVLDKLFQRYFQRLREVPSKDVFCLLDYLLALGGTYHRPKRVWPTILWYLLQLLTVYQFCMQALITFDSVARLEDRSSTIWSVMCLLTMTLCYVKQFLIWRYRGTIRIAILLIGMRTELEILMQYYGCLTKSWQMELSLGPFLFYDRYSKSPRVRALFWDQLRLRTRVAVQQHVQLLNFMVTLQPIYEKLFFIIYYQSLVVAGAVSYVIIRERFDLCSVAIILCTSISILECYWWCHLVDTFKELSLIVVGAVLYLILKEEFSLCSVAIVLCVIIFILECYWWCYQIDTFESINESISESLLVQCSQLPYSGDCHSEYVQTRTSLMIIASCSRSSVSFSCFGMCQISMVVFASLMNTCYSVLMFLVNICG</sequence>
<feature type="transmembrane region" description="Helical" evidence="1">
    <location>
        <begin position="265"/>
        <end position="285"/>
    </location>
</feature>
<evidence type="ECO:0000256" key="1">
    <source>
        <dbReference type="SAM" id="Phobius"/>
    </source>
</evidence>
<evidence type="ECO:0000313" key="2">
    <source>
        <dbReference type="EMBL" id="KAL1373553.1"/>
    </source>
</evidence>
<comment type="caution">
    <text evidence="2">The sequence shown here is derived from an EMBL/GenBank/DDBJ whole genome shotgun (WGS) entry which is preliminary data.</text>
</comment>
<evidence type="ECO:0008006" key="4">
    <source>
        <dbReference type="Google" id="ProtNLM"/>
    </source>
</evidence>
<keyword evidence="3" id="KW-1185">Reference proteome</keyword>
<evidence type="ECO:0000313" key="3">
    <source>
        <dbReference type="Proteomes" id="UP001562425"/>
    </source>
</evidence>
<gene>
    <name evidence="2" type="ORF">pipiens_018598</name>
</gene>
<proteinExistence type="predicted"/>
<keyword evidence="1" id="KW-0472">Membrane</keyword>